<dbReference type="Gene3D" id="3.40.630.10">
    <property type="entry name" value="Zn peptidases"/>
    <property type="match status" value="1"/>
</dbReference>
<dbReference type="AlphaFoldDB" id="A0A4Z0P0G0"/>
<dbReference type="PANTHER" id="PTHR11705:SF145">
    <property type="entry name" value="PEPTIDASE M14 CARBOXYPEPTIDASE A DOMAIN-CONTAINING PROTEIN"/>
    <property type="match status" value="1"/>
</dbReference>
<dbReference type="PROSITE" id="PS52035">
    <property type="entry name" value="PEPTIDASE_M14"/>
    <property type="match status" value="1"/>
</dbReference>
<gene>
    <name evidence="5" type="ORF">EU556_23510</name>
</gene>
<dbReference type="RefSeq" id="WP_135436679.1">
    <property type="nucleotide sequence ID" value="NZ_SRLA01000006.1"/>
</dbReference>
<dbReference type="PANTHER" id="PTHR11705">
    <property type="entry name" value="PROTEASE FAMILY M14 CARBOXYPEPTIDASE A,B"/>
    <property type="match status" value="1"/>
</dbReference>
<dbReference type="GO" id="GO:0008270">
    <property type="term" value="F:zinc ion binding"/>
    <property type="evidence" value="ECO:0007669"/>
    <property type="project" value="InterPro"/>
</dbReference>
<comment type="caution">
    <text evidence="3">Lacks conserved residue(s) required for the propagation of feature annotation.</text>
</comment>
<keyword evidence="6" id="KW-1185">Reference proteome</keyword>
<evidence type="ECO:0000313" key="6">
    <source>
        <dbReference type="Proteomes" id="UP000298337"/>
    </source>
</evidence>
<evidence type="ECO:0000256" key="3">
    <source>
        <dbReference type="PROSITE-ProRule" id="PRU01379"/>
    </source>
</evidence>
<accession>A0A4Z0P0G0</accession>
<organism evidence="5 6">
    <name type="scientific">Hymenobacter fodinae</name>
    <dbReference type="NCBI Taxonomy" id="2510796"/>
    <lineage>
        <taxon>Bacteria</taxon>
        <taxon>Pseudomonadati</taxon>
        <taxon>Bacteroidota</taxon>
        <taxon>Cytophagia</taxon>
        <taxon>Cytophagales</taxon>
        <taxon>Hymenobacteraceae</taxon>
        <taxon>Hymenobacter</taxon>
    </lineage>
</organism>
<sequence>MLPFLLSALLLSSPAPSPKADWRTPFEKGNGNTTTTYAECIAYYQRLDKAYPEIKLQVAGSTDSGLPLHEVIVSLDKTFDPVKMRSKNRRVILIQNGIHPGEPEGIDAAMMLARDYVQKPELRQQLQDVTLIIIPIYNIDGSLNRNSTTRANQNGPESYGFRGNARNLDLNRDYVKQDSRNARSFAELLTRWQPDVFVDTHTSDGADYQYVMTLIATQQSKLHPALSKYMNASLLPQLYQGMSQRQEPMTPYVDFEGRTPDARGLVGFLETPRYSSGYTALFNTIGFITETHMLKAYTPRVKAQYDFLDLMIRTVAHDKEALGQARAEAARQLASQTTFPLAWKLDTTAAEKVTFLGYEGRMKPSEVSGKPRLYYDRTAPYSRQINYYNTFRPTVTVERPAAYLIPQAWGEVIDHLRRAGTQLQRLTRDTTLTTEAYYIQDYKTGPRPYEGHYLHTQVEVRPERLPLTFHRGDYVAWVAQPAARYLIETLEPQATDSFFAWGFFDSILQQKEYFSDYVFEDVAADLLRRDPTLRERLEKLKQQNPAFAANGAAQLDWVYRQSPNYEKTHQRYPIVRWTGGQLPTEAVKN</sequence>
<dbReference type="SUPFAM" id="SSF53187">
    <property type="entry name" value="Zn-dependent exopeptidases"/>
    <property type="match status" value="1"/>
</dbReference>
<evidence type="ECO:0000256" key="1">
    <source>
        <dbReference type="ARBA" id="ARBA00001947"/>
    </source>
</evidence>
<dbReference type="GO" id="GO:0004181">
    <property type="term" value="F:metallocarboxypeptidase activity"/>
    <property type="evidence" value="ECO:0007669"/>
    <property type="project" value="InterPro"/>
</dbReference>
<name>A0A4Z0P0G0_9BACT</name>
<feature type="domain" description="Peptidase M14" evidence="4">
    <location>
        <begin position="33"/>
        <end position="329"/>
    </location>
</feature>
<dbReference type="OrthoDB" id="9767214at2"/>
<protein>
    <recommendedName>
        <fullName evidence="4">Peptidase M14 domain-containing protein</fullName>
    </recommendedName>
</protein>
<reference evidence="5 6" key="1">
    <citation type="submission" date="2019-04" db="EMBL/GenBank/DDBJ databases">
        <authorList>
            <person name="Feng G."/>
            <person name="Zhang J."/>
            <person name="Zhu H."/>
        </authorList>
    </citation>
    <scope>NUCLEOTIDE SEQUENCE [LARGE SCALE GENOMIC DNA]</scope>
    <source>
        <strain evidence="5 6">92R-1</strain>
    </source>
</reference>
<dbReference type="Pfam" id="PF00246">
    <property type="entry name" value="Peptidase_M14"/>
    <property type="match status" value="1"/>
</dbReference>
<evidence type="ECO:0000259" key="4">
    <source>
        <dbReference type="PROSITE" id="PS52035"/>
    </source>
</evidence>
<comment type="caution">
    <text evidence="5">The sequence shown here is derived from an EMBL/GenBank/DDBJ whole genome shotgun (WGS) entry which is preliminary data.</text>
</comment>
<evidence type="ECO:0000313" key="5">
    <source>
        <dbReference type="EMBL" id="TGE04237.1"/>
    </source>
</evidence>
<dbReference type="GO" id="GO:0005615">
    <property type="term" value="C:extracellular space"/>
    <property type="evidence" value="ECO:0007669"/>
    <property type="project" value="TreeGrafter"/>
</dbReference>
<dbReference type="InterPro" id="IPR000834">
    <property type="entry name" value="Peptidase_M14"/>
</dbReference>
<dbReference type="Proteomes" id="UP000298337">
    <property type="component" value="Unassembled WGS sequence"/>
</dbReference>
<dbReference type="GO" id="GO:0006508">
    <property type="term" value="P:proteolysis"/>
    <property type="evidence" value="ECO:0007669"/>
    <property type="project" value="InterPro"/>
</dbReference>
<dbReference type="EMBL" id="SRLA01000006">
    <property type="protein sequence ID" value="TGE04237.1"/>
    <property type="molecule type" value="Genomic_DNA"/>
</dbReference>
<evidence type="ECO:0000256" key="2">
    <source>
        <dbReference type="ARBA" id="ARBA00005988"/>
    </source>
</evidence>
<comment type="similarity">
    <text evidence="2 3">Belongs to the peptidase M14 family.</text>
</comment>
<proteinExistence type="inferred from homology"/>
<comment type="cofactor">
    <cofactor evidence="1">
        <name>Zn(2+)</name>
        <dbReference type="ChEBI" id="CHEBI:29105"/>
    </cofactor>
</comment>